<protein>
    <submittedName>
        <fullName evidence="3">Uncharacterized protein conserved in bacteria</fullName>
    </submittedName>
</protein>
<feature type="transmembrane region" description="Helical" evidence="2">
    <location>
        <begin position="177"/>
        <end position="209"/>
    </location>
</feature>
<feature type="region of interest" description="Disordered" evidence="1">
    <location>
        <begin position="251"/>
        <end position="271"/>
    </location>
</feature>
<evidence type="ECO:0000313" key="3">
    <source>
        <dbReference type="EMBL" id="CUO66309.1"/>
    </source>
</evidence>
<name>A0A174GZS2_9FIRM</name>
<feature type="transmembrane region" description="Helical" evidence="2">
    <location>
        <begin position="147"/>
        <end position="165"/>
    </location>
</feature>
<dbReference type="Proteomes" id="UP000095645">
    <property type="component" value="Unassembled WGS sequence"/>
</dbReference>
<feature type="transmembrane region" description="Helical" evidence="2">
    <location>
        <begin position="58"/>
        <end position="78"/>
    </location>
</feature>
<dbReference type="EMBL" id="CYZP01000050">
    <property type="protein sequence ID" value="CUO66309.1"/>
    <property type="molecule type" value="Genomic_DNA"/>
</dbReference>
<proteinExistence type="predicted"/>
<accession>A0A174GZS2</accession>
<feature type="transmembrane region" description="Helical" evidence="2">
    <location>
        <begin position="105"/>
        <end position="127"/>
    </location>
</feature>
<feature type="transmembrane region" description="Helical" evidence="2">
    <location>
        <begin position="221"/>
        <end position="243"/>
    </location>
</feature>
<keyword evidence="2" id="KW-0812">Transmembrane</keyword>
<reference evidence="3 4" key="1">
    <citation type="submission" date="2015-09" db="EMBL/GenBank/DDBJ databases">
        <authorList>
            <consortium name="Pathogen Informatics"/>
        </authorList>
    </citation>
    <scope>NUCLEOTIDE SEQUENCE [LARGE SCALE GENOMIC DNA]</scope>
    <source>
        <strain evidence="3 4">2789STDY5834861</strain>
    </source>
</reference>
<sequence length="271" mass="29507">MWNLLKSELLKLRRCQILLVGLVALALCPLVQYGSQLIVEAEYRNPNYDFSALFENVVWGNTQIFLPISLVMIGGWLIDRESTHDTLKNIMTIPVSMPKMLGAKLLLVGMLAVLLGIYSVGITLITGLTVGLSGLTEEVFFHGGTQIVLAALTTYLVCMPLILIFGQIRGAYLGGSILAFFLGYSMLFFKSGILASIYPFSAALILVGFDMSEYAGTTTSSTPLLAVIGVGIMVLWAVLLLLMSSNKKEMKSRKQANAKGKGKCAVRRKGR</sequence>
<dbReference type="AlphaFoldDB" id="A0A174GZS2"/>
<dbReference type="PANTHER" id="PTHR37305:SF1">
    <property type="entry name" value="MEMBRANE PROTEIN"/>
    <property type="match status" value="1"/>
</dbReference>
<evidence type="ECO:0000256" key="2">
    <source>
        <dbReference type="SAM" id="Phobius"/>
    </source>
</evidence>
<gene>
    <name evidence="3" type="ORF">ERS852476_03563</name>
</gene>
<dbReference type="PANTHER" id="PTHR37305">
    <property type="entry name" value="INTEGRAL MEMBRANE PROTEIN-RELATED"/>
    <property type="match status" value="1"/>
</dbReference>
<dbReference type="RefSeq" id="WP_020993466.1">
    <property type="nucleotide sequence ID" value="NZ_CYZP01000050.1"/>
</dbReference>
<keyword evidence="2" id="KW-0472">Membrane</keyword>
<dbReference type="Pfam" id="PF12730">
    <property type="entry name" value="ABC2_membrane_4"/>
    <property type="match status" value="1"/>
</dbReference>
<evidence type="ECO:0000256" key="1">
    <source>
        <dbReference type="SAM" id="MobiDB-lite"/>
    </source>
</evidence>
<keyword evidence="2" id="KW-1133">Transmembrane helix</keyword>
<evidence type="ECO:0000313" key="4">
    <source>
        <dbReference type="Proteomes" id="UP000095645"/>
    </source>
</evidence>
<organism evidence="3 4">
    <name type="scientific">Blautia obeum</name>
    <dbReference type="NCBI Taxonomy" id="40520"/>
    <lineage>
        <taxon>Bacteria</taxon>
        <taxon>Bacillati</taxon>
        <taxon>Bacillota</taxon>
        <taxon>Clostridia</taxon>
        <taxon>Lachnospirales</taxon>
        <taxon>Lachnospiraceae</taxon>
        <taxon>Blautia</taxon>
    </lineage>
</organism>